<evidence type="ECO:0000313" key="1">
    <source>
        <dbReference type="EMBL" id="MBX58200.1"/>
    </source>
</evidence>
<dbReference type="EMBL" id="GGEC01077716">
    <property type="protein sequence ID" value="MBX58200.1"/>
    <property type="molecule type" value="Transcribed_RNA"/>
</dbReference>
<organism evidence="1">
    <name type="scientific">Rhizophora mucronata</name>
    <name type="common">Asiatic mangrove</name>
    <dbReference type="NCBI Taxonomy" id="61149"/>
    <lineage>
        <taxon>Eukaryota</taxon>
        <taxon>Viridiplantae</taxon>
        <taxon>Streptophyta</taxon>
        <taxon>Embryophyta</taxon>
        <taxon>Tracheophyta</taxon>
        <taxon>Spermatophyta</taxon>
        <taxon>Magnoliopsida</taxon>
        <taxon>eudicotyledons</taxon>
        <taxon>Gunneridae</taxon>
        <taxon>Pentapetalae</taxon>
        <taxon>rosids</taxon>
        <taxon>fabids</taxon>
        <taxon>Malpighiales</taxon>
        <taxon>Rhizophoraceae</taxon>
        <taxon>Rhizophora</taxon>
    </lineage>
</organism>
<name>A0A2P2PTZ5_RHIMU</name>
<dbReference type="AlphaFoldDB" id="A0A2P2PTZ5"/>
<protein>
    <submittedName>
        <fullName evidence="1">Uncharacterized protein</fullName>
    </submittedName>
</protein>
<accession>A0A2P2PTZ5</accession>
<reference evidence="1" key="1">
    <citation type="submission" date="2018-02" db="EMBL/GenBank/DDBJ databases">
        <title>Rhizophora mucronata_Transcriptome.</title>
        <authorList>
            <person name="Meera S.P."/>
            <person name="Sreeshan A."/>
            <person name="Augustine A."/>
        </authorList>
    </citation>
    <scope>NUCLEOTIDE SEQUENCE</scope>
    <source>
        <tissue evidence="1">Leaf</tissue>
    </source>
</reference>
<proteinExistence type="predicted"/>
<sequence>MCVPEFLYKMLDCFKLILKDLKCEATMMCPNHETSSKILIPRPLSVF</sequence>